<dbReference type="EMBL" id="BK014963">
    <property type="protein sequence ID" value="DAD84637.1"/>
    <property type="molecule type" value="Genomic_DNA"/>
</dbReference>
<organism evidence="1">
    <name type="scientific">Caudovirales sp. ctqI92</name>
    <dbReference type="NCBI Taxonomy" id="2826785"/>
    <lineage>
        <taxon>Viruses</taxon>
        <taxon>Duplodnaviria</taxon>
        <taxon>Heunggongvirae</taxon>
        <taxon>Uroviricota</taxon>
        <taxon>Caudoviricetes</taxon>
    </lineage>
</organism>
<reference evidence="1" key="1">
    <citation type="journal article" date="2021" name="Proc. Natl. Acad. Sci. U.S.A.">
        <title>A Catalog of Tens of Thousands of Viruses from Human Metagenomes Reveals Hidden Associations with Chronic Diseases.</title>
        <authorList>
            <person name="Tisza M.J."/>
            <person name="Buck C.B."/>
        </authorList>
    </citation>
    <scope>NUCLEOTIDE SEQUENCE</scope>
    <source>
        <strain evidence="1">CtqI92</strain>
    </source>
</reference>
<name>A0A8S5MQJ1_9CAUD</name>
<sequence>MKNANTRIYIYEKKKQNIGNTTPMKPYFI</sequence>
<accession>A0A8S5MQJ1</accession>
<proteinExistence type="predicted"/>
<protein>
    <submittedName>
        <fullName evidence="1">Uncharacterized protein</fullName>
    </submittedName>
</protein>
<evidence type="ECO:0000313" key="1">
    <source>
        <dbReference type="EMBL" id="DAD84637.1"/>
    </source>
</evidence>